<comment type="caution">
    <text evidence="2">The sequence shown here is derived from an EMBL/GenBank/DDBJ whole genome shotgun (WGS) entry which is preliminary data.</text>
</comment>
<organism evidence="2 3">
    <name type="scientific">Pleurodeles waltl</name>
    <name type="common">Iberian ribbed newt</name>
    <dbReference type="NCBI Taxonomy" id="8319"/>
    <lineage>
        <taxon>Eukaryota</taxon>
        <taxon>Metazoa</taxon>
        <taxon>Chordata</taxon>
        <taxon>Craniata</taxon>
        <taxon>Vertebrata</taxon>
        <taxon>Euteleostomi</taxon>
        <taxon>Amphibia</taxon>
        <taxon>Batrachia</taxon>
        <taxon>Caudata</taxon>
        <taxon>Salamandroidea</taxon>
        <taxon>Salamandridae</taxon>
        <taxon>Pleurodelinae</taxon>
        <taxon>Pleurodeles</taxon>
    </lineage>
</organism>
<reference evidence="2" key="1">
    <citation type="journal article" date="2022" name="bioRxiv">
        <title>Sequencing and chromosome-scale assembly of the giantPleurodeles waltlgenome.</title>
        <authorList>
            <person name="Brown T."/>
            <person name="Elewa A."/>
            <person name="Iarovenko S."/>
            <person name="Subramanian E."/>
            <person name="Araus A.J."/>
            <person name="Petzold A."/>
            <person name="Susuki M."/>
            <person name="Suzuki K.-i.T."/>
            <person name="Hayashi T."/>
            <person name="Toyoda A."/>
            <person name="Oliveira C."/>
            <person name="Osipova E."/>
            <person name="Leigh N.D."/>
            <person name="Simon A."/>
            <person name="Yun M.H."/>
        </authorList>
    </citation>
    <scope>NUCLEOTIDE SEQUENCE</scope>
    <source>
        <strain evidence="2">20211129_DDA</strain>
        <tissue evidence="2">Liver</tissue>
    </source>
</reference>
<feature type="compositionally biased region" description="Basic and acidic residues" evidence="1">
    <location>
        <begin position="37"/>
        <end position="49"/>
    </location>
</feature>
<feature type="region of interest" description="Disordered" evidence="1">
    <location>
        <begin position="35"/>
        <end position="86"/>
    </location>
</feature>
<evidence type="ECO:0000313" key="2">
    <source>
        <dbReference type="EMBL" id="KAJ1154642.1"/>
    </source>
</evidence>
<proteinExistence type="predicted"/>
<protein>
    <submittedName>
        <fullName evidence="2">Uncharacterized protein</fullName>
    </submittedName>
</protein>
<dbReference type="AlphaFoldDB" id="A0AAV7RSA4"/>
<dbReference type="EMBL" id="JANPWB010000009">
    <property type="protein sequence ID" value="KAJ1154642.1"/>
    <property type="molecule type" value="Genomic_DNA"/>
</dbReference>
<name>A0AAV7RSA4_PLEWA</name>
<evidence type="ECO:0000313" key="3">
    <source>
        <dbReference type="Proteomes" id="UP001066276"/>
    </source>
</evidence>
<gene>
    <name evidence="2" type="ORF">NDU88_007385</name>
</gene>
<dbReference type="Proteomes" id="UP001066276">
    <property type="component" value="Chromosome 5"/>
</dbReference>
<sequence>MLSGPGTSASSMYSNAGERFSNAYFQVKMPSLTTKSIENKGPKRKKEAEGTAVPDFRNIPRKEDTLQWVSDSTGLKPMSRLSEEGA</sequence>
<keyword evidence="3" id="KW-1185">Reference proteome</keyword>
<evidence type="ECO:0000256" key="1">
    <source>
        <dbReference type="SAM" id="MobiDB-lite"/>
    </source>
</evidence>
<accession>A0AAV7RSA4</accession>